<comment type="caution">
    <text evidence="1">The sequence shown here is derived from an EMBL/GenBank/DDBJ whole genome shotgun (WGS) entry which is preliminary data.</text>
</comment>
<keyword evidence="2" id="KW-1185">Reference proteome</keyword>
<dbReference type="Proteomes" id="UP000286415">
    <property type="component" value="Unassembled WGS sequence"/>
</dbReference>
<feature type="non-terminal residue" evidence="1">
    <location>
        <position position="1"/>
    </location>
</feature>
<accession>A0A3R7FM31</accession>
<evidence type="ECO:0000313" key="1">
    <source>
        <dbReference type="EMBL" id="KAG5454709.1"/>
    </source>
</evidence>
<organism evidence="1 2">
    <name type="scientific">Clonorchis sinensis</name>
    <name type="common">Chinese liver fluke</name>
    <dbReference type="NCBI Taxonomy" id="79923"/>
    <lineage>
        <taxon>Eukaryota</taxon>
        <taxon>Metazoa</taxon>
        <taxon>Spiralia</taxon>
        <taxon>Lophotrochozoa</taxon>
        <taxon>Platyhelminthes</taxon>
        <taxon>Trematoda</taxon>
        <taxon>Digenea</taxon>
        <taxon>Opisthorchiida</taxon>
        <taxon>Opisthorchiata</taxon>
        <taxon>Opisthorchiidae</taxon>
        <taxon>Clonorchis</taxon>
    </lineage>
</organism>
<reference evidence="1 2" key="1">
    <citation type="journal article" date="2018" name="Biotechnol. Adv.">
        <title>Improved genomic resources and new bioinformatic workflow for the carcinogenic parasite Clonorchis sinensis: Biotechnological implications.</title>
        <authorList>
            <person name="Wang D."/>
            <person name="Korhonen P.K."/>
            <person name="Gasser R.B."/>
            <person name="Young N.D."/>
        </authorList>
    </citation>
    <scope>NUCLEOTIDE SEQUENCE [LARGE SCALE GENOMIC DNA]</scope>
    <source>
        <strain evidence="1">Cs-k2</strain>
    </source>
</reference>
<sequence>TQICKARVALANLRHLWHQSEGRKQSGGQPLTWKKGMKEITKRLAAAEDRVILTAPFWGRCKAWLLIDVSGVLVFDYYSDCQNECLEVGSPVLKNDAILSMMMMMMMMMTMTPLALKTLLNFICGFVHSR</sequence>
<reference evidence="1 2" key="2">
    <citation type="journal article" date="2021" name="Genomics">
        <title>High-quality reference genome for Clonorchis sinensis.</title>
        <authorList>
            <person name="Young N.D."/>
            <person name="Stroehlein A.J."/>
            <person name="Kinkar L."/>
            <person name="Wang T."/>
            <person name="Sohn W.M."/>
            <person name="Chang B.C.H."/>
            <person name="Kaur P."/>
            <person name="Weisz D."/>
            <person name="Dudchenko O."/>
            <person name="Aiden E.L."/>
            <person name="Korhonen P.K."/>
            <person name="Gasser R.B."/>
        </authorList>
    </citation>
    <scope>NUCLEOTIDE SEQUENCE [LARGE SCALE GENOMIC DNA]</scope>
    <source>
        <strain evidence="1">Cs-k2</strain>
    </source>
</reference>
<dbReference type="AlphaFoldDB" id="A0A3R7FM31"/>
<proteinExistence type="predicted"/>
<dbReference type="InParanoid" id="A0A3R7FM31"/>
<name>A0A3R7FM31_CLOSI</name>
<dbReference type="EMBL" id="NIRI02000005">
    <property type="protein sequence ID" value="KAG5454709.1"/>
    <property type="molecule type" value="Genomic_DNA"/>
</dbReference>
<protein>
    <submittedName>
        <fullName evidence="1">Uncharacterized protein</fullName>
    </submittedName>
</protein>
<evidence type="ECO:0000313" key="2">
    <source>
        <dbReference type="Proteomes" id="UP000286415"/>
    </source>
</evidence>
<gene>
    <name evidence="1" type="ORF">CSKR_104917</name>
</gene>